<protein>
    <submittedName>
        <fullName evidence="1">Uncharacterized protein</fullName>
    </submittedName>
</protein>
<proteinExistence type="predicted"/>
<evidence type="ECO:0000313" key="2">
    <source>
        <dbReference type="Proteomes" id="UP000061665"/>
    </source>
</evidence>
<organism evidence="1 2">
    <name type="scientific">Burkholderia ubonensis</name>
    <dbReference type="NCBI Taxonomy" id="101571"/>
    <lineage>
        <taxon>Bacteria</taxon>
        <taxon>Pseudomonadati</taxon>
        <taxon>Pseudomonadota</taxon>
        <taxon>Betaproteobacteria</taxon>
        <taxon>Burkholderiales</taxon>
        <taxon>Burkholderiaceae</taxon>
        <taxon>Burkholderia</taxon>
        <taxon>Burkholderia cepacia complex</taxon>
    </lineage>
</organism>
<dbReference type="RefSeq" id="WP_157648473.1">
    <property type="nucleotide sequence ID" value="NZ_LOZF01000111.1"/>
</dbReference>
<dbReference type="Proteomes" id="UP000061665">
    <property type="component" value="Unassembled WGS sequence"/>
</dbReference>
<accession>A0AB73FSG8</accession>
<dbReference type="AlphaFoldDB" id="A0AB73FSG8"/>
<gene>
    <name evidence="1" type="ORF">WJ53_22515</name>
</gene>
<reference evidence="1 2" key="1">
    <citation type="submission" date="2015-11" db="EMBL/GenBank/DDBJ databases">
        <title>Expanding the genomic diversity of Burkholderia species for the development of highly accurate diagnostics.</title>
        <authorList>
            <person name="Sahl J."/>
            <person name="Keim P."/>
            <person name="Wagner D."/>
        </authorList>
    </citation>
    <scope>NUCLEOTIDE SEQUENCE [LARGE SCALE GENOMIC DNA]</scope>
    <source>
        <strain evidence="1 2">MSMB2058</strain>
    </source>
</reference>
<dbReference type="EMBL" id="LOZE01000138">
    <property type="protein sequence ID" value="KVM19893.1"/>
    <property type="molecule type" value="Genomic_DNA"/>
</dbReference>
<comment type="caution">
    <text evidence="1">The sequence shown here is derived from an EMBL/GenBank/DDBJ whole genome shotgun (WGS) entry which is preliminary data.</text>
</comment>
<name>A0AB73FSG8_9BURK</name>
<evidence type="ECO:0000313" key="1">
    <source>
        <dbReference type="EMBL" id="KVM19893.1"/>
    </source>
</evidence>
<sequence length="80" mass="8473">MVVHLSPGEHALIESIIEHVYPDPTAGSTLPIEQGEGRAAAGLARKGIVTIEGEANGRSMTFTALGEAVYNQCRGDRAPW</sequence>